<dbReference type="EMBL" id="CAKLBY020000086">
    <property type="protein sequence ID" value="CAK7925234.1"/>
    <property type="molecule type" value="Genomic_DNA"/>
</dbReference>
<evidence type="ECO:0000313" key="2">
    <source>
        <dbReference type="Proteomes" id="UP001162060"/>
    </source>
</evidence>
<dbReference type="GO" id="GO:0051603">
    <property type="term" value="P:proteolysis involved in protein catabolic process"/>
    <property type="evidence" value="ECO:0007669"/>
    <property type="project" value="TreeGrafter"/>
</dbReference>
<dbReference type="GO" id="GO:0005524">
    <property type="term" value="F:ATP binding"/>
    <property type="evidence" value="ECO:0007669"/>
    <property type="project" value="TreeGrafter"/>
</dbReference>
<dbReference type="Gene3D" id="3.40.50.300">
    <property type="entry name" value="P-loop containing nucleotide triphosphate hydrolases"/>
    <property type="match status" value="1"/>
</dbReference>
<proteinExistence type="predicted"/>
<dbReference type="InterPro" id="IPR027417">
    <property type="entry name" value="P-loop_NTPase"/>
</dbReference>
<dbReference type="PANTHER" id="PTHR48102:SF7">
    <property type="entry name" value="ATP-DEPENDENT CLP PROTEASE ATP-BINDING SUBUNIT CLPX-LIKE, MITOCHONDRIAL"/>
    <property type="match status" value="1"/>
</dbReference>
<gene>
    <name evidence="1" type="ORF">PM001_LOCUS10384</name>
</gene>
<dbReference type="Proteomes" id="UP001162060">
    <property type="component" value="Unassembled WGS sequence"/>
</dbReference>
<dbReference type="GO" id="GO:0005759">
    <property type="term" value="C:mitochondrial matrix"/>
    <property type="evidence" value="ECO:0007669"/>
    <property type="project" value="TreeGrafter"/>
</dbReference>
<accession>A0AAV1TS31</accession>
<name>A0AAV1TS31_9STRA</name>
<dbReference type="PANTHER" id="PTHR48102">
    <property type="entry name" value="ATP-DEPENDENT CLP PROTEASE ATP-BINDING SUBUNIT CLPX-LIKE, MITOCHONDRIAL-RELATED"/>
    <property type="match status" value="1"/>
</dbReference>
<dbReference type="AlphaFoldDB" id="A0AAV1TS31"/>
<organism evidence="1 2">
    <name type="scientific">Peronospora matthiolae</name>
    <dbReference type="NCBI Taxonomy" id="2874970"/>
    <lineage>
        <taxon>Eukaryota</taxon>
        <taxon>Sar</taxon>
        <taxon>Stramenopiles</taxon>
        <taxon>Oomycota</taxon>
        <taxon>Peronosporomycetes</taxon>
        <taxon>Peronosporales</taxon>
        <taxon>Peronosporaceae</taxon>
        <taxon>Peronospora</taxon>
    </lineage>
</organism>
<dbReference type="GO" id="GO:0016887">
    <property type="term" value="F:ATP hydrolysis activity"/>
    <property type="evidence" value="ECO:0007669"/>
    <property type="project" value="TreeGrafter"/>
</dbReference>
<sequence>MDKANIMLAGPTSPEKTLLTKTLARIAKVSIAIASATYLTQAWYVDEDVGSVWFKQYEAGNYINEAIRLLSCALTRLAKYTKERMRKYRTRRVGRRGAANAAEALGRKYGKCAGKGRSQEPVRRVHY</sequence>
<protein>
    <submittedName>
        <fullName evidence="1">Uncharacterized protein</fullName>
    </submittedName>
</protein>
<evidence type="ECO:0000313" key="1">
    <source>
        <dbReference type="EMBL" id="CAK7925234.1"/>
    </source>
</evidence>
<dbReference type="InterPro" id="IPR050052">
    <property type="entry name" value="ATP-dep_Clp_protease_ClpX"/>
</dbReference>
<comment type="caution">
    <text evidence="1">The sequence shown here is derived from an EMBL/GenBank/DDBJ whole genome shotgun (WGS) entry which is preliminary data.</text>
</comment>
<reference evidence="1" key="1">
    <citation type="submission" date="2024-01" db="EMBL/GenBank/DDBJ databases">
        <authorList>
            <person name="Webb A."/>
        </authorList>
    </citation>
    <scope>NUCLEOTIDE SEQUENCE</scope>
    <source>
        <strain evidence="1">Pm1</strain>
    </source>
</reference>